<reference evidence="2 3" key="1">
    <citation type="submission" date="2014-09" db="EMBL/GenBank/DDBJ databases">
        <authorList>
            <person name="Magalhaes I.L.F."/>
            <person name="Oliveira U."/>
            <person name="Santos F.R."/>
            <person name="Vidigal T.H.D.A."/>
            <person name="Brescovit A.D."/>
            <person name="Santos A.J."/>
        </authorList>
    </citation>
    <scope>NUCLEOTIDE SEQUENCE [LARGE SCALE GENOMIC DNA]</scope>
</reference>
<proteinExistence type="predicted"/>
<feature type="region of interest" description="Disordered" evidence="1">
    <location>
        <begin position="1"/>
        <end position="37"/>
    </location>
</feature>
<protein>
    <submittedName>
        <fullName evidence="2">Uncharacterized protein</fullName>
    </submittedName>
</protein>
<dbReference type="AlphaFoldDB" id="A0A0P1BMR1"/>
<name>A0A0P1BMR1_9BASI</name>
<dbReference type="Proteomes" id="UP000054845">
    <property type="component" value="Unassembled WGS sequence"/>
</dbReference>
<sequence>MINLEAAAAKVSDGHLGRADGWKTSETGAAKQGDHPLKDELLSRVKATFPASLGYGSLAGLPKDVGEAKRFSGLLLVT</sequence>
<evidence type="ECO:0000256" key="1">
    <source>
        <dbReference type="SAM" id="MobiDB-lite"/>
    </source>
</evidence>
<accession>A0A0P1BMR1</accession>
<dbReference type="EMBL" id="CCYA01000253">
    <property type="protein sequence ID" value="CEH16925.1"/>
    <property type="molecule type" value="Genomic_DNA"/>
</dbReference>
<feature type="compositionally biased region" description="Basic and acidic residues" evidence="1">
    <location>
        <begin position="12"/>
        <end position="23"/>
    </location>
</feature>
<evidence type="ECO:0000313" key="3">
    <source>
        <dbReference type="Proteomes" id="UP000054845"/>
    </source>
</evidence>
<keyword evidence="3" id="KW-1185">Reference proteome</keyword>
<evidence type="ECO:0000313" key="2">
    <source>
        <dbReference type="EMBL" id="CEH16925.1"/>
    </source>
</evidence>
<organism evidence="2 3">
    <name type="scientific">Ceraceosorus bombacis</name>
    <dbReference type="NCBI Taxonomy" id="401625"/>
    <lineage>
        <taxon>Eukaryota</taxon>
        <taxon>Fungi</taxon>
        <taxon>Dikarya</taxon>
        <taxon>Basidiomycota</taxon>
        <taxon>Ustilaginomycotina</taxon>
        <taxon>Exobasidiomycetes</taxon>
        <taxon>Ceraceosorales</taxon>
        <taxon>Ceraceosoraceae</taxon>
        <taxon>Ceraceosorus</taxon>
    </lineage>
</organism>